<name>H0E306_9ACTN</name>
<keyword evidence="1" id="KW-0472">Membrane</keyword>
<sequence length="219" mass="23334">MLLFAAYVAVQLRVLFGGAGYVRQTTGLGYGDYARQGFVQLLVVAALTLAVVAVAARRRDRAVRGLLGVLCALTLVVLLSAHLRLELVQDAYGLTRVRYGGHAIVLWLAAVLCVVLAAGAHPAVARRAPRVVLLVTLVGVLGFSLGNPDGRIADAAVARFAADGRIDVDYLDDLSADALPALRRLPAGRQRVDLVRALRRDLERGDGIAGLNLARLRAR</sequence>
<dbReference type="EMBL" id="AGUD01000054">
    <property type="protein sequence ID" value="EHN11954.1"/>
    <property type="molecule type" value="Genomic_DNA"/>
</dbReference>
<dbReference type="InterPro" id="IPR025291">
    <property type="entry name" value="DUF4153"/>
</dbReference>
<keyword evidence="1" id="KW-1133">Transmembrane helix</keyword>
<feature type="transmembrane region" description="Helical" evidence="1">
    <location>
        <begin position="33"/>
        <end position="56"/>
    </location>
</feature>
<keyword evidence="3" id="KW-1185">Reference proteome</keyword>
<protein>
    <submittedName>
        <fullName evidence="2">Uncharacterized protein</fullName>
    </submittedName>
</protein>
<organism evidence="2 3">
    <name type="scientific">Patulibacter medicamentivorans</name>
    <dbReference type="NCBI Taxonomy" id="1097667"/>
    <lineage>
        <taxon>Bacteria</taxon>
        <taxon>Bacillati</taxon>
        <taxon>Actinomycetota</taxon>
        <taxon>Thermoleophilia</taxon>
        <taxon>Solirubrobacterales</taxon>
        <taxon>Patulibacteraceae</taxon>
        <taxon>Patulibacter</taxon>
    </lineage>
</organism>
<evidence type="ECO:0000313" key="3">
    <source>
        <dbReference type="Proteomes" id="UP000005143"/>
    </source>
</evidence>
<gene>
    <name evidence="2" type="ORF">PAI11_11710</name>
</gene>
<dbReference type="PATRIC" id="fig|1097667.3.peg.1170"/>
<feature type="transmembrane region" description="Helical" evidence="1">
    <location>
        <begin position="103"/>
        <end position="124"/>
    </location>
</feature>
<dbReference type="Pfam" id="PF13687">
    <property type="entry name" value="DUF4153"/>
    <property type="match status" value="1"/>
</dbReference>
<evidence type="ECO:0000313" key="2">
    <source>
        <dbReference type="EMBL" id="EHN11954.1"/>
    </source>
</evidence>
<accession>H0E306</accession>
<dbReference type="AlphaFoldDB" id="H0E306"/>
<evidence type="ECO:0000256" key="1">
    <source>
        <dbReference type="SAM" id="Phobius"/>
    </source>
</evidence>
<keyword evidence="1" id="KW-0812">Transmembrane</keyword>
<proteinExistence type="predicted"/>
<feature type="transmembrane region" description="Helical" evidence="1">
    <location>
        <begin position="63"/>
        <end position="83"/>
    </location>
</feature>
<dbReference type="Proteomes" id="UP000005143">
    <property type="component" value="Unassembled WGS sequence"/>
</dbReference>
<reference evidence="2 3" key="1">
    <citation type="journal article" date="2013" name="Biodegradation">
        <title>Quantitative proteomic analysis of ibuprofen-degrading Patulibacter sp. strain I11.</title>
        <authorList>
            <person name="Almeida B."/>
            <person name="Kjeldal H."/>
            <person name="Lolas I."/>
            <person name="Knudsen A.D."/>
            <person name="Carvalho G."/>
            <person name="Nielsen K.L."/>
            <person name="Barreto Crespo M.T."/>
            <person name="Stensballe A."/>
            <person name="Nielsen J.L."/>
        </authorList>
    </citation>
    <scope>NUCLEOTIDE SEQUENCE [LARGE SCALE GENOMIC DNA]</scope>
    <source>
        <strain evidence="2 3">I11</strain>
    </source>
</reference>
<comment type="caution">
    <text evidence="2">The sequence shown here is derived from an EMBL/GenBank/DDBJ whole genome shotgun (WGS) entry which is preliminary data.</text>
</comment>